<evidence type="ECO:0000313" key="6">
    <source>
        <dbReference type="Proteomes" id="UP000683925"/>
    </source>
</evidence>
<dbReference type="AlphaFoldDB" id="A0A8S1XMD2"/>
<keyword evidence="6" id="KW-1185">Reference proteome</keyword>
<keyword evidence="1 3" id="KW-0719">Serine esterase</keyword>
<evidence type="ECO:0000259" key="4">
    <source>
        <dbReference type="Pfam" id="PF12697"/>
    </source>
</evidence>
<gene>
    <name evidence="5" type="ORF">POCTA_138.1.T1250179</name>
</gene>
<evidence type="ECO:0000313" key="5">
    <source>
        <dbReference type="EMBL" id="CAD8201858.1"/>
    </source>
</evidence>
<protein>
    <recommendedName>
        <fullName evidence="3">Protein phosphatase methylesterase 1</fullName>
        <shortName evidence="3">PME-1</shortName>
        <ecNumber evidence="3">3.1.1.-</ecNumber>
    </recommendedName>
</protein>
<evidence type="ECO:0000256" key="2">
    <source>
        <dbReference type="ARBA" id="ARBA00022801"/>
    </source>
</evidence>
<dbReference type="Proteomes" id="UP000683925">
    <property type="component" value="Unassembled WGS sequence"/>
</dbReference>
<evidence type="ECO:0000256" key="3">
    <source>
        <dbReference type="PIRNR" id="PIRNR022950"/>
    </source>
</evidence>
<accession>A0A8S1XMD2</accession>
<dbReference type="InterPro" id="IPR016812">
    <property type="entry name" value="PPase_methylesterase_euk"/>
</dbReference>
<dbReference type="InterPro" id="IPR000073">
    <property type="entry name" value="AB_hydrolase_1"/>
</dbReference>
<comment type="caution">
    <text evidence="5">The sequence shown here is derived from an EMBL/GenBank/DDBJ whole genome shotgun (WGS) entry which is preliminary data.</text>
</comment>
<dbReference type="FunFam" id="3.40.50.1820:FF:000643">
    <property type="entry name" value="Protein phosphatase methylesterase 1"/>
    <property type="match status" value="1"/>
</dbReference>
<sequence length="326" mass="37841">MNAKPQSILQHSHEALNGQFRNEYTDNQNWNQYYENLVIHNGTPIYWAMKSEPIILLIHGAGHCAMTFALLVQELKTFCSCFSYDIISHGLSQRKEALTMKNLLSECEAVIEFIRIKCPNTNILLLGHSLGAAIASKIKHQSYIRGLIVIDMIESKAFESIQIMDDQLRKRPSLFSSYSSAINYHLYNNLIRNPTSAQITVPHYLNDKLEWKVDLIGTKQYWEQWFEGIQNGFDTFPYQKMLFIAESDRIPAEQFLKSRYPIHLFEKSGHNIHEDEPVRMAKHISDFLYQQRVPINSSETEKLKQLGIIGFRPKVLSYKIELKDII</sequence>
<dbReference type="PANTHER" id="PTHR14189">
    <property type="entry name" value="PROTEIN PHOSPHATASE METHYLESTERASE-1 RELATED"/>
    <property type="match status" value="1"/>
</dbReference>
<dbReference type="EMBL" id="CAJJDP010000125">
    <property type="protein sequence ID" value="CAD8201858.1"/>
    <property type="molecule type" value="Genomic_DNA"/>
</dbReference>
<comment type="similarity">
    <text evidence="3">Belongs to the AB hydrolase superfamily.</text>
</comment>
<reference evidence="5" key="1">
    <citation type="submission" date="2021-01" db="EMBL/GenBank/DDBJ databases">
        <authorList>
            <consortium name="Genoscope - CEA"/>
            <person name="William W."/>
        </authorList>
    </citation>
    <scope>NUCLEOTIDE SEQUENCE</scope>
</reference>
<comment type="function">
    <text evidence="3">Demethylates proteins that have been reversibly carboxymethylated.</text>
</comment>
<organism evidence="5 6">
    <name type="scientific">Paramecium octaurelia</name>
    <dbReference type="NCBI Taxonomy" id="43137"/>
    <lineage>
        <taxon>Eukaryota</taxon>
        <taxon>Sar</taxon>
        <taxon>Alveolata</taxon>
        <taxon>Ciliophora</taxon>
        <taxon>Intramacronucleata</taxon>
        <taxon>Oligohymenophorea</taxon>
        <taxon>Peniculida</taxon>
        <taxon>Parameciidae</taxon>
        <taxon>Paramecium</taxon>
    </lineage>
</organism>
<dbReference type="EC" id="3.1.1.-" evidence="3"/>
<keyword evidence="2 3" id="KW-0378">Hydrolase</keyword>
<dbReference type="PIRSF" id="PIRSF022950">
    <property type="entry name" value="PPase_methylesterase_euk"/>
    <property type="match status" value="1"/>
</dbReference>
<proteinExistence type="inferred from homology"/>
<dbReference type="Pfam" id="PF12697">
    <property type="entry name" value="Abhydrolase_6"/>
    <property type="match status" value="1"/>
</dbReference>
<dbReference type="OrthoDB" id="194865at2759"/>
<dbReference type="GO" id="GO:0051723">
    <property type="term" value="F:protein methylesterase activity"/>
    <property type="evidence" value="ECO:0007669"/>
    <property type="project" value="InterPro"/>
</dbReference>
<name>A0A8S1XMD2_PAROT</name>
<dbReference type="OMA" id="GHNIHED"/>
<evidence type="ECO:0000256" key="1">
    <source>
        <dbReference type="ARBA" id="ARBA00022487"/>
    </source>
</evidence>
<dbReference type="PANTHER" id="PTHR14189:SF0">
    <property type="entry name" value="PROTEIN PHOSPHATASE METHYLESTERASE 1"/>
    <property type="match status" value="1"/>
</dbReference>
<feature type="domain" description="AB hydrolase-1" evidence="4">
    <location>
        <begin position="55"/>
        <end position="281"/>
    </location>
</feature>